<accession>A0A0C2YT80</accession>
<name>A0A0C2YT80_HEBCY</name>
<keyword evidence="4" id="KW-1185">Reference proteome</keyword>
<evidence type="ECO:0000313" key="4">
    <source>
        <dbReference type="Proteomes" id="UP000053424"/>
    </source>
</evidence>
<proteinExistence type="predicted"/>
<dbReference type="EMBL" id="KN831774">
    <property type="protein sequence ID" value="KIM44197.1"/>
    <property type="molecule type" value="Genomic_DNA"/>
</dbReference>
<feature type="compositionally biased region" description="Polar residues" evidence="1">
    <location>
        <begin position="140"/>
        <end position="150"/>
    </location>
</feature>
<dbReference type="AlphaFoldDB" id="A0A0C2YT80"/>
<keyword evidence="2" id="KW-1133">Transmembrane helix</keyword>
<organism evidence="3 4">
    <name type="scientific">Hebeloma cylindrosporum</name>
    <dbReference type="NCBI Taxonomy" id="76867"/>
    <lineage>
        <taxon>Eukaryota</taxon>
        <taxon>Fungi</taxon>
        <taxon>Dikarya</taxon>
        <taxon>Basidiomycota</taxon>
        <taxon>Agaricomycotina</taxon>
        <taxon>Agaricomycetes</taxon>
        <taxon>Agaricomycetidae</taxon>
        <taxon>Agaricales</taxon>
        <taxon>Agaricineae</taxon>
        <taxon>Hymenogastraceae</taxon>
        <taxon>Hebeloma</taxon>
    </lineage>
</organism>
<sequence>MRWRSLLANFLSRVSPRGFLLLKTALEDLYEWLIEKTREHVRFGRERFPLLPRTTFYLLTLSIAVLVFLLAVISAFPADGVVRRPPPEDGNIREDVDGHDYGHSCDCGGYPGEGASNTASAEGGYDGEDEDHSSVGGEDASSQYSNSDGSLTVEKVGIDLDGGSDTEVELEKKQALENPGIVPERVEIVLKMAMDSETTTESDEFMSDFADEDKAVESTTVVGGFRGFEVDDSLVCNFEQTGSHGAANAAPLTSTQFLQIREEKELSSVASMAQAAPSTPMSYPTVAKHKRREIKVKRSPKIFRFPGPARKKVGVAPTKKKFSRRSLSTLRTISTTASSATLSRLNRISANQTISIAPPSSVSIFVPQRTRAKSFQDFMKNW</sequence>
<evidence type="ECO:0000313" key="3">
    <source>
        <dbReference type="EMBL" id="KIM44197.1"/>
    </source>
</evidence>
<dbReference type="HOGENOM" id="CLU_723733_0_0_1"/>
<keyword evidence="2" id="KW-0472">Membrane</keyword>
<reference evidence="3 4" key="1">
    <citation type="submission" date="2014-04" db="EMBL/GenBank/DDBJ databases">
        <authorList>
            <consortium name="DOE Joint Genome Institute"/>
            <person name="Kuo A."/>
            <person name="Gay G."/>
            <person name="Dore J."/>
            <person name="Kohler A."/>
            <person name="Nagy L.G."/>
            <person name="Floudas D."/>
            <person name="Copeland A."/>
            <person name="Barry K.W."/>
            <person name="Cichocki N."/>
            <person name="Veneault-Fourrey C."/>
            <person name="LaButti K."/>
            <person name="Lindquist E.A."/>
            <person name="Lipzen A."/>
            <person name="Lundell T."/>
            <person name="Morin E."/>
            <person name="Murat C."/>
            <person name="Sun H."/>
            <person name="Tunlid A."/>
            <person name="Henrissat B."/>
            <person name="Grigoriev I.V."/>
            <person name="Hibbett D.S."/>
            <person name="Martin F."/>
            <person name="Nordberg H.P."/>
            <person name="Cantor M.N."/>
            <person name="Hua S.X."/>
        </authorList>
    </citation>
    <scope>NUCLEOTIDE SEQUENCE [LARGE SCALE GENOMIC DNA]</scope>
    <source>
        <strain evidence="4">h7</strain>
    </source>
</reference>
<feature type="transmembrane region" description="Helical" evidence="2">
    <location>
        <begin position="55"/>
        <end position="76"/>
    </location>
</feature>
<reference evidence="4" key="2">
    <citation type="submission" date="2015-01" db="EMBL/GenBank/DDBJ databases">
        <title>Evolutionary Origins and Diversification of the Mycorrhizal Mutualists.</title>
        <authorList>
            <consortium name="DOE Joint Genome Institute"/>
            <consortium name="Mycorrhizal Genomics Consortium"/>
            <person name="Kohler A."/>
            <person name="Kuo A."/>
            <person name="Nagy L.G."/>
            <person name="Floudas D."/>
            <person name="Copeland A."/>
            <person name="Barry K.W."/>
            <person name="Cichocki N."/>
            <person name="Veneault-Fourrey C."/>
            <person name="LaButti K."/>
            <person name="Lindquist E.A."/>
            <person name="Lipzen A."/>
            <person name="Lundell T."/>
            <person name="Morin E."/>
            <person name="Murat C."/>
            <person name="Riley R."/>
            <person name="Ohm R."/>
            <person name="Sun H."/>
            <person name="Tunlid A."/>
            <person name="Henrissat B."/>
            <person name="Grigoriev I.V."/>
            <person name="Hibbett D.S."/>
            <person name="Martin F."/>
        </authorList>
    </citation>
    <scope>NUCLEOTIDE SEQUENCE [LARGE SCALE GENOMIC DNA]</scope>
    <source>
        <strain evidence="4">h7</strain>
    </source>
</reference>
<dbReference type="Proteomes" id="UP000053424">
    <property type="component" value="Unassembled WGS sequence"/>
</dbReference>
<protein>
    <submittedName>
        <fullName evidence="3">Uncharacterized protein</fullName>
    </submittedName>
</protein>
<feature type="region of interest" description="Disordered" evidence="1">
    <location>
        <begin position="113"/>
        <end position="151"/>
    </location>
</feature>
<evidence type="ECO:0000256" key="2">
    <source>
        <dbReference type="SAM" id="Phobius"/>
    </source>
</evidence>
<keyword evidence="2" id="KW-0812">Transmembrane</keyword>
<gene>
    <name evidence="3" type="ORF">M413DRAFT_376682</name>
</gene>
<evidence type="ECO:0000256" key="1">
    <source>
        <dbReference type="SAM" id="MobiDB-lite"/>
    </source>
</evidence>